<evidence type="ECO:0000313" key="8">
    <source>
        <dbReference type="Proteomes" id="UP000230886"/>
    </source>
</evidence>
<dbReference type="EMBL" id="NOVD01000006">
    <property type="protein sequence ID" value="PCK27149.1"/>
    <property type="molecule type" value="Genomic_DNA"/>
</dbReference>
<dbReference type="InterPro" id="IPR013595">
    <property type="entry name" value="Pept_S33_TAP-like_C"/>
</dbReference>
<dbReference type="InterPro" id="IPR051601">
    <property type="entry name" value="Serine_prot/Carboxylest_S33"/>
</dbReference>
<comment type="caution">
    <text evidence="7">The sequence shown here is derived from an EMBL/GenBank/DDBJ whole genome shotgun (WGS) entry which is preliminary data.</text>
</comment>
<gene>
    <name evidence="7" type="ORF">CHR55_11950</name>
</gene>
<reference evidence="7 8" key="1">
    <citation type="submission" date="2017-07" db="EMBL/GenBank/DDBJ databases">
        <title>Draft sequence of Rhodococcus enclensis 23b-28.</title>
        <authorList>
            <person name="Besaury L."/>
            <person name="Sancelme M."/>
            <person name="Amato P."/>
            <person name="Lallement A."/>
            <person name="Delort A.-M."/>
        </authorList>
    </citation>
    <scope>NUCLEOTIDE SEQUENCE [LARGE SCALE GENOMIC DNA]</scope>
    <source>
        <strain evidence="7 8">23b-28</strain>
    </source>
</reference>
<keyword evidence="3" id="KW-0378">Hydrolase</keyword>
<keyword evidence="2 4" id="KW-0732">Signal</keyword>
<dbReference type="GO" id="GO:0016787">
    <property type="term" value="F:hydrolase activity"/>
    <property type="evidence" value="ECO:0007669"/>
    <property type="project" value="UniProtKB-KW"/>
</dbReference>
<dbReference type="Pfam" id="PF08386">
    <property type="entry name" value="Abhydrolase_4"/>
    <property type="match status" value="1"/>
</dbReference>
<evidence type="ECO:0000256" key="2">
    <source>
        <dbReference type="ARBA" id="ARBA00022729"/>
    </source>
</evidence>
<accession>A0A2A5JD56</accession>
<dbReference type="Gene3D" id="3.40.50.1820">
    <property type="entry name" value="alpha/beta hydrolase"/>
    <property type="match status" value="1"/>
</dbReference>
<evidence type="ECO:0000259" key="6">
    <source>
        <dbReference type="Pfam" id="PF08386"/>
    </source>
</evidence>
<dbReference type="AlphaFoldDB" id="A0A2A5JD56"/>
<dbReference type="Pfam" id="PF00561">
    <property type="entry name" value="Abhydrolase_1"/>
    <property type="match status" value="1"/>
</dbReference>
<evidence type="ECO:0000256" key="1">
    <source>
        <dbReference type="ARBA" id="ARBA00010088"/>
    </source>
</evidence>
<feature type="domain" description="Peptidase S33 tripeptidyl aminopeptidase-like C-terminal" evidence="6">
    <location>
        <begin position="426"/>
        <end position="516"/>
    </location>
</feature>
<protein>
    <submittedName>
        <fullName evidence="7">TAP domain protein</fullName>
    </submittedName>
</protein>
<comment type="similarity">
    <text evidence="1">Belongs to the peptidase S33 family.</text>
</comment>
<name>A0A2A5JD56_RHOSG</name>
<feature type="signal peptide" evidence="4">
    <location>
        <begin position="1"/>
        <end position="33"/>
    </location>
</feature>
<dbReference type="PANTHER" id="PTHR43248:SF29">
    <property type="entry name" value="TRIPEPTIDYL AMINOPEPTIDASE"/>
    <property type="match status" value="1"/>
</dbReference>
<feature type="chain" id="PRO_5012382061" evidence="4">
    <location>
        <begin position="34"/>
        <end position="518"/>
    </location>
</feature>
<feature type="domain" description="AB hydrolase-1" evidence="5">
    <location>
        <begin position="110"/>
        <end position="285"/>
    </location>
</feature>
<evidence type="ECO:0000256" key="4">
    <source>
        <dbReference type="SAM" id="SignalP"/>
    </source>
</evidence>
<organism evidence="7 8">
    <name type="scientific">Rhodococcus qingshengii</name>
    <dbReference type="NCBI Taxonomy" id="334542"/>
    <lineage>
        <taxon>Bacteria</taxon>
        <taxon>Bacillati</taxon>
        <taxon>Actinomycetota</taxon>
        <taxon>Actinomycetes</taxon>
        <taxon>Mycobacteriales</taxon>
        <taxon>Nocardiaceae</taxon>
        <taxon>Rhodococcus</taxon>
        <taxon>Rhodococcus erythropolis group</taxon>
    </lineage>
</organism>
<dbReference type="RefSeq" id="WP_099697571.1">
    <property type="nucleotide sequence ID" value="NZ_NOVD01000006.1"/>
</dbReference>
<dbReference type="InterPro" id="IPR000073">
    <property type="entry name" value="AB_hydrolase_1"/>
</dbReference>
<dbReference type="SUPFAM" id="SSF53474">
    <property type="entry name" value="alpha/beta-Hydrolases"/>
    <property type="match status" value="1"/>
</dbReference>
<evidence type="ECO:0000259" key="5">
    <source>
        <dbReference type="Pfam" id="PF00561"/>
    </source>
</evidence>
<proteinExistence type="inferred from homology"/>
<dbReference type="Proteomes" id="UP000230886">
    <property type="component" value="Unassembled WGS sequence"/>
</dbReference>
<sequence>MTGFTMPRSRMPRPRRWLATTIAAAALAVPALAACSDPATPQEDPQSNLSAFYEQDLEWGPCATDTGTSTASECAMFTVPLDYSVPDGKTIEVAISRVASTDPAQRRGILLTNPGGPGGRGLGLPEILNAGMTPEVAAAYDVIGMDTRGLGKSTPIDCGVEQMTWMRSPGTTDEGWNESVALAREAADTCWDKYPDYLPHINTQNIARDLDVIRGALDQEKASYFGWSYGTYLGATYAQMFPDRIDRVVLDSAPDPKKYGYEMFQDMGPANEKAIDGFSQWAAEHNSTYALGSTPAEVRALIEKLISDAATTPIQIGDHAVDDHVLPFLMYVNGTGDTEKESEAFAQVLVQLRDLAAGKTVENIHPQLTGLMQAWFQTELGTGPDYAGTIAIVCGDVSMPSDPQWYRNKLEEHRDDQPIFAGTHNTIMPCAFWRSEAPTRIDIDNNVPALQIQATGDTRTTYDEGLGMHETMKGSRLVTVPGRTHAVFPGYANTCANAAVNSYLLDGSLPAEDVVCES</sequence>
<dbReference type="PANTHER" id="PTHR43248">
    <property type="entry name" value="2-SUCCINYL-6-HYDROXY-2,4-CYCLOHEXADIENE-1-CARBOXYLATE SYNTHASE"/>
    <property type="match status" value="1"/>
</dbReference>
<evidence type="ECO:0000256" key="3">
    <source>
        <dbReference type="ARBA" id="ARBA00022801"/>
    </source>
</evidence>
<evidence type="ECO:0000313" key="7">
    <source>
        <dbReference type="EMBL" id="PCK27149.1"/>
    </source>
</evidence>
<dbReference type="InterPro" id="IPR029058">
    <property type="entry name" value="AB_hydrolase_fold"/>
</dbReference>